<reference evidence="1 2" key="1">
    <citation type="submission" date="2024-05" db="EMBL/GenBank/DDBJ databases">
        <title>Neorhizobium sp. Rsf11, a plant growth promoting and heavy metal resistant PAH-degrader.</title>
        <authorList>
            <person name="Golubev S.N."/>
            <person name="Muratova A.Y."/>
            <person name="Markelova M.I."/>
        </authorList>
    </citation>
    <scope>NUCLEOTIDE SEQUENCE [LARGE SCALE GENOMIC DNA]</scope>
    <source>
        <strain evidence="1 2">Rsf11</strain>
    </source>
</reference>
<evidence type="ECO:0000313" key="2">
    <source>
        <dbReference type="Proteomes" id="UP001496627"/>
    </source>
</evidence>
<dbReference type="InterPro" id="IPR010323">
    <property type="entry name" value="DUF924"/>
</dbReference>
<comment type="caution">
    <text evidence="1">The sequence shown here is derived from an EMBL/GenBank/DDBJ whole genome shotgun (WGS) entry which is preliminary data.</text>
</comment>
<dbReference type="Pfam" id="PF06041">
    <property type="entry name" value="DUF924"/>
    <property type="match status" value="1"/>
</dbReference>
<evidence type="ECO:0000313" key="1">
    <source>
        <dbReference type="EMBL" id="MEQ1405796.1"/>
    </source>
</evidence>
<proteinExistence type="predicted"/>
<keyword evidence="2" id="KW-1185">Reference proteome</keyword>
<dbReference type="RefSeq" id="WP_348863074.1">
    <property type="nucleotide sequence ID" value="NZ_JBEAAL010000007.1"/>
</dbReference>
<dbReference type="Gene3D" id="1.25.40.10">
    <property type="entry name" value="Tetratricopeptide repeat domain"/>
    <property type="match status" value="1"/>
</dbReference>
<accession>A0ABV0M1S1</accession>
<dbReference type="InterPro" id="IPR011990">
    <property type="entry name" value="TPR-like_helical_dom_sf"/>
</dbReference>
<dbReference type="SUPFAM" id="SSF48452">
    <property type="entry name" value="TPR-like"/>
    <property type="match status" value="1"/>
</dbReference>
<organism evidence="1 2">
    <name type="scientific">Neorhizobium phenanthreniclasticum</name>
    <dbReference type="NCBI Taxonomy" id="3157917"/>
    <lineage>
        <taxon>Bacteria</taxon>
        <taxon>Pseudomonadati</taxon>
        <taxon>Pseudomonadota</taxon>
        <taxon>Alphaproteobacteria</taxon>
        <taxon>Hyphomicrobiales</taxon>
        <taxon>Rhizobiaceae</taxon>
        <taxon>Rhizobium/Agrobacterium group</taxon>
        <taxon>Neorhizobium</taxon>
    </lineage>
</organism>
<dbReference type="Proteomes" id="UP001496627">
    <property type="component" value="Unassembled WGS sequence"/>
</dbReference>
<sequence>MAKTNIKTPEEVFSFWFKELTRKDWFEKNEALDEAMRRHFAPTHLSLARGDFDLWRASPQSRLAAVIALDQFSRNIYRGTPLAFATDWLALREAKLAIEIGADMAVPPEQRGFFYLPFEHAENLAEQDRSVELFTLLGDEEYLDYAERHRSVIREFGRFPHRNSLLGRESTAAELEYLSKPGAGF</sequence>
<gene>
    <name evidence="1" type="ORF">ABK249_12705</name>
</gene>
<name>A0ABV0M1S1_9HYPH</name>
<dbReference type="Gene3D" id="1.20.58.320">
    <property type="entry name" value="TPR-like"/>
    <property type="match status" value="1"/>
</dbReference>
<protein>
    <submittedName>
        <fullName evidence="1">DUF924 family protein</fullName>
    </submittedName>
</protein>
<dbReference type="EMBL" id="JBEAAL010000007">
    <property type="protein sequence ID" value="MEQ1405796.1"/>
    <property type="molecule type" value="Genomic_DNA"/>
</dbReference>